<evidence type="ECO:0000256" key="6">
    <source>
        <dbReference type="ARBA" id="ARBA00023053"/>
    </source>
</evidence>
<evidence type="ECO:0000256" key="9">
    <source>
        <dbReference type="ARBA" id="ARBA00023303"/>
    </source>
</evidence>
<feature type="transmembrane region" description="Helical" evidence="12">
    <location>
        <begin position="79"/>
        <end position="102"/>
    </location>
</feature>
<feature type="binding site" evidence="12">
    <location>
        <position position="89"/>
    </location>
    <ligand>
        <name>Na(+)</name>
        <dbReference type="ChEBI" id="CHEBI:29101"/>
        <note>structural</note>
    </ligand>
</feature>
<protein>
    <recommendedName>
        <fullName evidence="12">Fluoride-specific ion channel FluC</fullName>
    </recommendedName>
</protein>
<dbReference type="RefSeq" id="WP_305931889.1">
    <property type="nucleotide sequence ID" value="NZ_JAVAIM010000001.1"/>
</dbReference>
<dbReference type="NCBIfam" id="TIGR00494">
    <property type="entry name" value="crcB"/>
    <property type="match status" value="1"/>
</dbReference>
<comment type="function">
    <text evidence="12">Fluoride-specific ion channel. Important for reducing fluoride concentration in the cell, thus reducing its toxicity.</text>
</comment>
<keyword evidence="3" id="KW-0997">Cell inner membrane</keyword>
<evidence type="ECO:0000256" key="3">
    <source>
        <dbReference type="ARBA" id="ARBA00022519"/>
    </source>
</evidence>
<feature type="transmembrane region" description="Helical" evidence="12">
    <location>
        <begin position="108"/>
        <end position="132"/>
    </location>
</feature>
<keyword evidence="6 12" id="KW-0915">Sodium</keyword>
<evidence type="ECO:0000256" key="2">
    <source>
        <dbReference type="ARBA" id="ARBA00022475"/>
    </source>
</evidence>
<gene>
    <name evidence="12 13" type="primary">crcB</name>
    <name evidence="12" type="synonym">fluC</name>
    <name evidence="13" type="ORF">Q9K02_04945</name>
</gene>
<evidence type="ECO:0000256" key="10">
    <source>
        <dbReference type="ARBA" id="ARBA00035120"/>
    </source>
</evidence>
<organism evidence="13 14">
    <name type="scientific">Qipengyuania profundimaris</name>
    <dbReference type="NCBI Taxonomy" id="3067652"/>
    <lineage>
        <taxon>Bacteria</taxon>
        <taxon>Pseudomonadati</taxon>
        <taxon>Pseudomonadota</taxon>
        <taxon>Alphaproteobacteria</taxon>
        <taxon>Sphingomonadales</taxon>
        <taxon>Erythrobacteraceae</taxon>
        <taxon>Qipengyuania</taxon>
    </lineage>
</organism>
<feature type="binding site" evidence="12">
    <location>
        <position position="86"/>
    </location>
    <ligand>
        <name>Na(+)</name>
        <dbReference type="ChEBI" id="CHEBI:29101"/>
        <note>structural</note>
    </ligand>
</feature>
<keyword evidence="2 12" id="KW-1003">Cell membrane</keyword>
<keyword evidence="12" id="KW-0479">Metal-binding</keyword>
<evidence type="ECO:0000256" key="12">
    <source>
        <dbReference type="HAMAP-Rule" id="MF_00454"/>
    </source>
</evidence>
<keyword evidence="8 12" id="KW-0472">Membrane</keyword>
<comment type="catalytic activity">
    <reaction evidence="11">
        <text>fluoride(in) = fluoride(out)</text>
        <dbReference type="Rhea" id="RHEA:76159"/>
        <dbReference type="ChEBI" id="CHEBI:17051"/>
    </reaction>
    <physiologicalReaction direction="left-to-right" evidence="11">
        <dbReference type="Rhea" id="RHEA:76160"/>
    </physiologicalReaction>
</comment>
<evidence type="ECO:0000256" key="4">
    <source>
        <dbReference type="ARBA" id="ARBA00022692"/>
    </source>
</evidence>
<comment type="similarity">
    <text evidence="10 12">Belongs to the fluoride channel Fluc/FEX (TC 1.A.43) family.</text>
</comment>
<evidence type="ECO:0000313" key="13">
    <source>
        <dbReference type="EMBL" id="MDP4574483.1"/>
    </source>
</evidence>
<sequence>MSTYSPVLASLNVALGGAIGAVLRYQLGRGMTWWLGPQMVTLLPWATLAANAVGSLAMGLLAGWLAFRSSGDGEQMRLLLGVGLLGGFTTFSAFSLEMVLLIERGQFLFAALYAILSFALGISALMVGLTVMRSFA</sequence>
<dbReference type="EMBL" id="JAVAIM010000001">
    <property type="protein sequence ID" value="MDP4574483.1"/>
    <property type="molecule type" value="Genomic_DNA"/>
</dbReference>
<evidence type="ECO:0000256" key="5">
    <source>
        <dbReference type="ARBA" id="ARBA00022989"/>
    </source>
</evidence>
<keyword evidence="14" id="KW-1185">Reference proteome</keyword>
<evidence type="ECO:0000256" key="7">
    <source>
        <dbReference type="ARBA" id="ARBA00023065"/>
    </source>
</evidence>
<feature type="transmembrane region" description="Helical" evidence="12">
    <location>
        <begin position="45"/>
        <end position="67"/>
    </location>
</feature>
<keyword evidence="12" id="KW-0813">Transport</keyword>
<proteinExistence type="inferred from homology"/>
<dbReference type="Pfam" id="PF02537">
    <property type="entry name" value="CRCB"/>
    <property type="match status" value="1"/>
</dbReference>
<dbReference type="HAMAP" id="MF_00454">
    <property type="entry name" value="FluC"/>
    <property type="match status" value="1"/>
</dbReference>
<evidence type="ECO:0000256" key="1">
    <source>
        <dbReference type="ARBA" id="ARBA00004651"/>
    </source>
</evidence>
<dbReference type="Proteomes" id="UP001240639">
    <property type="component" value="Unassembled WGS sequence"/>
</dbReference>
<dbReference type="PANTHER" id="PTHR28259:SF1">
    <property type="entry name" value="FLUORIDE EXPORT PROTEIN 1-RELATED"/>
    <property type="match status" value="1"/>
</dbReference>
<name>A0ABT9HMV8_9SPHN</name>
<dbReference type="NCBIfam" id="NF010791">
    <property type="entry name" value="PRK14195.1"/>
    <property type="match status" value="1"/>
</dbReference>
<keyword evidence="5 12" id="KW-1133">Transmembrane helix</keyword>
<keyword evidence="4 12" id="KW-0812">Transmembrane</keyword>
<feature type="transmembrane region" description="Helical" evidence="12">
    <location>
        <begin position="7"/>
        <end position="25"/>
    </location>
</feature>
<reference evidence="13 14" key="1">
    <citation type="submission" date="2023-08" db="EMBL/GenBank/DDBJ databases">
        <title>genomic of G39.</title>
        <authorList>
            <person name="Wang Y."/>
        </authorList>
    </citation>
    <scope>NUCLEOTIDE SEQUENCE [LARGE SCALE GENOMIC DNA]</scope>
    <source>
        <strain evidence="13 14">G39</strain>
    </source>
</reference>
<dbReference type="InterPro" id="IPR003691">
    <property type="entry name" value="FluC"/>
</dbReference>
<comment type="subcellular location">
    <subcellularLocation>
        <location evidence="1 12">Cell membrane</location>
        <topology evidence="1 12">Multi-pass membrane protein</topology>
    </subcellularLocation>
</comment>
<dbReference type="PANTHER" id="PTHR28259">
    <property type="entry name" value="FLUORIDE EXPORT PROTEIN 1-RELATED"/>
    <property type="match status" value="1"/>
</dbReference>
<comment type="caution">
    <text evidence="13">The sequence shown here is derived from an EMBL/GenBank/DDBJ whole genome shotgun (WGS) entry which is preliminary data.</text>
</comment>
<keyword evidence="7 12" id="KW-0406">Ion transport</keyword>
<evidence type="ECO:0000256" key="11">
    <source>
        <dbReference type="ARBA" id="ARBA00035585"/>
    </source>
</evidence>
<accession>A0ABT9HMV8</accession>
<keyword evidence="9 12" id="KW-0407">Ion channel</keyword>
<evidence type="ECO:0000313" key="14">
    <source>
        <dbReference type="Proteomes" id="UP001240639"/>
    </source>
</evidence>
<evidence type="ECO:0000256" key="8">
    <source>
        <dbReference type="ARBA" id="ARBA00023136"/>
    </source>
</evidence>
<comment type="activity regulation">
    <text evidence="12">Na(+) is not transported, but it plays an essential structural role and its presence is essential for fluoride channel function.</text>
</comment>